<protein>
    <submittedName>
        <fullName evidence="1">Uncharacterized protein</fullName>
    </submittedName>
</protein>
<organism evidence="1 2">
    <name type="scientific">Neophaeococcomyces mojaviensis</name>
    <dbReference type="NCBI Taxonomy" id="3383035"/>
    <lineage>
        <taxon>Eukaryota</taxon>
        <taxon>Fungi</taxon>
        <taxon>Dikarya</taxon>
        <taxon>Ascomycota</taxon>
        <taxon>Pezizomycotina</taxon>
        <taxon>Eurotiomycetes</taxon>
        <taxon>Chaetothyriomycetidae</taxon>
        <taxon>Chaetothyriales</taxon>
        <taxon>Chaetothyriales incertae sedis</taxon>
        <taxon>Neophaeococcomyces</taxon>
    </lineage>
</organism>
<accession>A0ACC3A3D3</accession>
<reference evidence="1" key="1">
    <citation type="submission" date="2022-10" db="EMBL/GenBank/DDBJ databases">
        <title>Culturing micro-colonial fungi from biological soil crusts in the Mojave desert and describing Neophaeococcomyces mojavensis, and introducing the new genera and species Taxawa tesnikishii.</title>
        <authorList>
            <person name="Kurbessoian T."/>
            <person name="Stajich J.E."/>
        </authorList>
    </citation>
    <scope>NUCLEOTIDE SEQUENCE</scope>
    <source>
        <strain evidence="1">JES_112</strain>
    </source>
</reference>
<evidence type="ECO:0000313" key="1">
    <source>
        <dbReference type="EMBL" id="KAJ9654748.1"/>
    </source>
</evidence>
<gene>
    <name evidence="1" type="ORF">H2198_006266</name>
</gene>
<comment type="caution">
    <text evidence="1">The sequence shown here is derived from an EMBL/GenBank/DDBJ whole genome shotgun (WGS) entry which is preliminary data.</text>
</comment>
<dbReference type="Proteomes" id="UP001172386">
    <property type="component" value="Unassembled WGS sequence"/>
</dbReference>
<dbReference type="EMBL" id="JAPDRQ010000113">
    <property type="protein sequence ID" value="KAJ9654748.1"/>
    <property type="molecule type" value="Genomic_DNA"/>
</dbReference>
<name>A0ACC3A3D3_9EURO</name>
<evidence type="ECO:0000313" key="2">
    <source>
        <dbReference type="Proteomes" id="UP001172386"/>
    </source>
</evidence>
<keyword evidence="2" id="KW-1185">Reference proteome</keyword>
<proteinExistence type="predicted"/>
<sequence>MTFRNVARSVGSPVFHQLTRRASSTWLQRLHVNRSELSPTIPEDDTAMDTATPPSTPLTLPTPSTPPMPVTPTTPAILPTDLTSPEPSELALNTSSTSTVGPAPYAAMGPIAECLIEVLQMISDLISVDDSYAALQREMIAMAVETKQLSDSFSTHFVMHPITAPCDGAEHPNYYVQLFVGKYICSLIDEILRSGKDIPEISYDSIHITQFLNRLYRNQSREMNYVQPPQAFYKWQGMLRWWRKLYGPLVEETGKFFYTLRTQGLVHLPQNCICNEGFVTLYRRIVRLCLLIQIAKLQYSFGSISGTKLMRNLTTGDFSDHAQDCVIPALRIRRNGEDGWETVCEGYGVWATNNHSQEELVIKWM</sequence>